<dbReference type="PRINTS" id="PR00313">
    <property type="entry name" value="CABNDNGRPT"/>
</dbReference>
<sequence length="882" mass="94818">MADINGTSNADTLYGDIGNGDDSKKTGAMFVMGADFTMDSGNFHTWSFPPTLNFTGSTTDVTFNDDDGQLNGDDRWNEHSDDKSQTVDIGGQEYSANVDFSLKYCDSDGNIYTFAIVDIDADGNGHHYCNTGENGKILIQIDGPEITGDTDLSLVPNSYQNVSSLNYADITEPQPVDPADLNDTIVGGDGDDTIFGLKGEDHISGENGNDKLYGGDGDDIIYGNTATPNFSEDPTVTVFQMGADFDLPSGGNFHTWSLPKSLSFDGGSTEVTFQDDDGVLNGDNYCNEYSDDKSQTVTIDGNTYPVNLDYTLKYCDSDGNVYTFAILDVDLDGNGHHYHNLNENGNLLLQLDGPEITDATDLSLVPHSYKNINELDYDDVANATTQKSNDNDFIDGGAGNDTIYGQWGDDEIYGGEGNDTIYGGQEATETIETDPTASVFIMGDDFEMPSGGNFHTWSFPQKLAFDGGTSEVTFQDDDGVLNGDNYCNEYSDDKSQSVTIDGNTYAVNLDYTLKYCDAAGNVYKFAIIDVDLDGNRHHYHNLGENGKILLQIEGPEITAATDLTLVPHSYENLRDLDYSEFAETTKEVFVSDNDTISGGEGDDYIHGGDGDDLINGDEGDDNLIGGQGNDTIYGGAGDDVINGSQGDDILYGGDGDDQLFGASGDDSLYGGAGNDVLQAGFEDDIIMDGGEDQDLYIGSEGNDTMIFDQDDFTDADFLAEHNNIYVGDRGFDQIIVEGDANVDFSGKSYGVTSGPKPIAQVEAVVAAGEGDQTVTVNAFAIQAQSDQFQTTTNVDPGDWDGFVAYLGAGNDTFNLEALNWNYDADAPISAELSADQIAFMGLTDTQVGELDAYVFTRSSGASITVWTDAENFLQDGEDIFSM</sequence>
<organism evidence="10 11">
    <name type="scientific">Enterovibrio norvegicus</name>
    <dbReference type="NCBI Taxonomy" id="188144"/>
    <lineage>
        <taxon>Bacteria</taxon>
        <taxon>Pseudomonadati</taxon>
        <taxon>Pseudomonadota</taxon>
        <taxon>Gammaproteobacteria</taxon>
        <taxon>Vibrionales</taxon>
        <taxon>Vibrionaceae</taxon>
        <taxon>Enterovibrio</taxon>
    </lineage>
</organism>
<dbReference type="GO" id="GO:0005509">
    <property type="term" value="F:calcium ion binding"/>
    <property type="evidence" value="ECO:0007669"/>
    <property type="project" value="InterPro"/>
</dbReference>
<dbReference type="Gene3D" id="2.150.10.10">
    <property type="entry name" value="Serralysin-like metalloprotease, C-terminal"/>
    <property type="match status" value="4"/>
</dbReference>
<evidence type="ECO:0000256" key="2">
    <source>
        <dbReference type="ARBA" id="ARBA00004613"/>
    </source>
</evidence>
<evidence type="ECO:0000256" key="3">
    <source>
        <dbReference type="ARBA" id="ARBA00022525"/>
    </source>
</evidence>
<accession>A0A2N7LA83</accession>
<evidence type="ECO:0000313" key="11">
    <source>
        <dbReference type="Proteomes" id="UP000235387"/>
    </source>
</evidence>
<keyword evidence="4" id="KW-0800">Toxin</keyword>
<dbReference type="EMBL" id="MDAL01000021">
    <property type="protein sequence ID" value="PMN91482.1"/>
    <property type="molecule type" value="Genomic_DNA"/>
</dbReference>
<dbReference type="InterPro" id="IPR011049">
    <property type="entry name" value="Serralysin-like_metalloprot_C"/>
</dbReference>
<dbReference type="PANTHER" id="PTHR38340:SF1">
    <property type="entry name" value="S-LAYER PROTEIN"/>
    <property type="match status" value="1"/>
</dbReference>
<dbReference type="InterPro" id="IPR003995">
    <property type="entry name" value="RTX_toxin_determinant-A"/>
</dbReference>
<dbReference type="AlphaFoldDB" id="A0A2N7LA83"/>
<evidence type="ECO:0000256" key="4">
    <source>
        <dbReference type="ARBA" id="ARBA00022656"/>
    </source>
</evidence>
<gene>
    <name evidence="10" type="ORF">BCT23_16385</name>
</gene>
<proteinExistence type="predicted"/>
<dbReference type="GO" id="GO:0005576">
    <property type="term" value="C:extracellular region"/>
    <property type="evidence" value="ECO:0007669"/>
    <property type="project" value="UniProtKB-SubCell"/>
</dbReference>
<protein>
    <submittedName>
        <fullName evidence="10">Calcium-binding protein</fullName>
    </submittedName>
</protein>
<keyword evidence="3" id="KW-0964">Secreted</keyword>
<name>A0A2N7LA83_9GAMM</name>
<evidence type="ECO:0000256" key="7">
    <source>
        <dbReference type="ARBA" id="ARBA00023026"/>
    </source>
</evidence>
<dbReference type="GO" id="GO:0016020">
    <property type="term" value="C:membrane"/>
    <property type="evidence" value="ECO:0007669"/>
    <property type="project" value="UniProtKB-SubCell"/>
</dbReference>
<evidence type="ECO:0000313" key="10">
    <source>
        <dbReference type="EMBL" id="PMN91482.1"/>
    </source>
</evidence>
<dbReference type="InterPro" id="IPR018511">
    <property type="entry name" value="Hemolysin-typ_Ca-bd_CS"/>
</dbReference>
<feature type="region of interest" description="Disordered" evidence="9">
    <location>
        <begin position="66"/>
        <end position="85"/>
    </location>
</feature>
<feature type="compositionally biased region" description="Basic and acidic residues" evidence="9">
    <location>
        <begin position="72"/>
        <end position="85"/>
    </location>
</feature>
<comment type="caution">
    <text evidence="10">The sequence shown here is derived from an EMBL/GenBank/DDBJ whole genome shotgun (WGS) entry which is preliminary data.</text>
</comment>
<comment type="subcellular location">
    <subcellularLocation>
        <location evidence="1">Membrane</location>
    </subcellularLocation>
    <subcellularLocation>
        <location evidence="2">Secreted</location>
    </subcellularLocation>
</comment>
<dbReference type="Proteomes" id="UP000235387">
    <property type="component" value="Unassembled WGS sequence"/>
</dbReference>
<evidence type="ECO:0000256" key="5">
    <source>
        <dbReference type="ARBA" id="ARBA00022737"/>
    </source>
</evidence>
<dbReference type="PROSITE" id="PS00330">
    <property type="entry name" value="HEMOLYSIN_CALCIUM"/>
    <property type="match status" value="4"/>
</dbReference>
<keyword evidence="5" id="KW-0677">Repeat</keyword>
<dbReference type="PANTHER" id="PTHR38340">
    <property type="entry name" value="S-LAYER PROTEIN"/>
    <property type="match status" value="1"/>
</dbReference>
<evidence type="ECO:0000256" key="8">
    <source>
        <dbReference type="ARBA" id="ARBA00023136"/>
    </source>
</evidence>
<keyword evidence="7" id="KW-0843">Virulence</keyword>
<evidence type="ECO:0000256" key="1">
    <source>
        <dbReference type="ARBA" id="ARBA00004370"/>
    </source>
</evidence>
<keyword evidence="8" id="KW-0472">Membrane</keyword>
<dbReference type="PRINTS" id="PR01488">
    <property type="entry name" value="RTXTOXINA"/>
</dbReference>
<dbReference type="InterPro" id="IPR001343">
    <property type="entry name" value="Hemolysn_Ca-bd"/>
</dbReference>
<reference evidence="11" key="1">
    <citation type="submission" date="2016-07" db="EMBL/GenBank/DDBJ databases">
        <title>Nontailed viruses are major unrecognized killers of bacteria in the ocean.</title>
        <authorList>
            <person name="Kauffman K."/>
            <person name="Hussain F."/>
            <person name="Yang J."/>
            <person name="Arevalo P."/>
            <person name="Brown J."/>
            <person name="Cutler M."/>
            <person name="Kelly L."/>
            <person name="Polz M.F."/>
        </authorList>
    </citation>
    <scope>NUCLEOTIDE SEQUENCE [LARGE SCALE GENOMIC DNA]</scope>
    <source>
        <strain evidence="11">10N.261.45.A10</strain>
    </source>
</reference>
<evidence type="ECO:0000256" key="9">
    <source>
        <dbReference type="SAM" id="MobiDB-lite"/>
    </source>
</evidence>
<dbReference type="SUPFAM" id="SSF51120">
    <property type="entry name" value="beta-Roll"/>
    <property type="match status" value="3"/>
</dbReference>
<keyword evidence="6" id="KW-0106">Calcium</keyword>
<dbReference type="InterPro" id="IPR050557">
    <property type="entry name" value="RTX_toxin/Mannuronan_C5-epim"/>
</dbReference>
<dbReference type="Pfam" id="PF00353">
    <property type="entry name" value="HemolysinCabind"/>
    <property type="match status" value="5"/>
</dbReference>
<dbReference type="RefSeq" id="WP_102390937.1">
    <property type="nucleotide sequence ID" value="NZ_MDAL01000021.1"/>
</dbReference>
<evidence type="ECO:0000256" key="6">
    <source>
        <dbReference type="ARBA" id="ARBA00022837"/>
    </source>
</evidence>
<dbReference type="GO" id="GO:0090729">
    <property type="term" value="F:toxin activity"/>
    <property type="evidence" value="ECO:0007669"/>
    <property type="project" value="UniProtKB-KW"/>
</dbReference>